<proteinExistence type="predicted"/>
<organism evidence="1 2">
    <name type="scientific">Glossina morsitans morsitans</name>
    <name type="common">Savannah tsetse fly</name>
    <dbReference type="NCBI Taxonomy" id="37546"/>
    <lineage>
        <taxon>Eukaryota</taxon>
        <taxon>Metazoa</taxon>
        <taxon>Ecdysozoa</taxon>
        <taxon>Arthropoda</taxon>
        <taxon>Hexapoda</taxon>
        <taxon>Insecta</taxon>
        <taxon>Pterygota</taxon>
        <taxon>Neoptera</taxon>
        <taxon>Endopterygota</taxon>
        <taxon>Diptera</taxon>
        <taxon>Brachycera</taxon>
        <taxon>Muscomorpha</taxon>
        <taxon>Hippoboscoidea</taxon>
        <taxon>Glossinidae</taxon>
        <taxon>Glossina</taxon>
    </lineage>
</organism>
<dbReference type="EMBL" id="CCAG010005056">
    <property type="status" value="NOT_ANNOTATED_CDS"/>
    <property type="molecule type" value="Genomic_DNA"/>
</dbReference>
<protein>
    <submittedName>
        <fullName evidence="1">Uncharacterized protein</fullName>
    </submittedName>
</protein>
<dbReference type="EMBL" id="CCAG010005058">
    <property type="status" value="NOT_ANNOTATED_CDS"/>
    <property type="molecule type" value="Genomic_DNA"/>
</dbReference>
<dbReference type="AlphaFoldDB" id="A0A1B0GAI0"/>
<sequence length="68" mass="7930">MPEHNTKCESGVCAIFALFEYIVVLTNMTQKNKHPIPRDKNNKQPTFLWLLYVVSLAERINLKITQIK</sequence>
<reference evidence="1" key="1">
    <citation type="submission" date="2020-05" db="UniProtKB">
        <authorList>
            <consortium name="EnsemblMetazoa"/>
        </authorList>
    </citation>
    <scope>IDENTIFICATION</scope>
    <source>
        <strain evidence="1">Yale</strain>
    </source>
</reference>
<dbReference type="Proteomes" id="UP000092444">
    <property type="component" value="Unassembled WGS sequence"/>
</dbReference>
<keyword evidence="2" id="KW-1185">Reference proteome</keyword>
<dbReference type="VEuPathDB" id="VectorBase:GMOY010315"/>
<dbReference type="EMBL" id="CCAG010005055">
    <property type="status" value="NOT_ANNOTATED_CDS"/>
    <property type="molecule type" value="Genomic_DNA"/>
</dbReference>
<dbReference type="EMBL" id="CCAG010005057">
    <property type="status" value="NOT_ANNOTATED_CDS"/>
    <property type="molecule type" value="Genomic_DNA"/>
</dbReference>
<name>A0A1B0GAI0_GLOMM</name>
<evidence type="ECO:0000313" key="1">
    <source>
        <dbReference type="EnsemblMetazoa" id="GMOY010315-PA"/>
    </source>
</evidence>
<accession>A0A1B0GAI0</accession>
<dbReference type="EnsemblMetazoa" id="GMOY010315-RA">
    <property type="protein sequence ID" value="GMOY010315-PA"/>
    <property type="gene ID" value="GMOY010315"/>
</dbReference>
<evidence type="ECO:0000313" key="2">
    <source>
        <dbReference type="Proteomes" id="UP000092444"/>
    </source>
</evidence>